<accession>A0ABP8DCT6</accession>
<comment type="caution">
    <text evidence="6">The sequence shown here is derived from an EMBL/GenBank/DDBJ whole genome shotgun (WGS) entry which is preliminary data.</text>
</comment>
<dbReference type="RefSeq" id="WP_345129873.1">
    <property type="nucleotide sequence ID" value="NZ_BAABAT010000014.1"/>
</dbReference>
<dbReference type="SMART" id="SM01209">
    <property type="entry name" value="GARS_A"/>
    <property type="match status" value="1"/>
</dbReference>
<keyword evidence="7" id="KW-1185">Reference proteome</keyword>
<evidence type="ECO:0000256" key="2">
    <source>
        <dbReference type="ARBA" id="ARBA00022741"/>
    </source>
</evidence>
<protein>
    <submittedName>
        <fullName evidence="6">ATP-grasp domain-containing protein</fullName>
    </submittedName>
</protein>
<dbReference type="Pfam" id="PF18130">
    <property type="entry name" value="ATPgrasp_N"/>
    <property type="match status" value="1"/>
</dbReference>
<evidence type="ECO:0000313" key="7">
    <source>
        <dbReference type="Proteomes" id="UP001500620"/>
    </source>
</evidence>
<feature type="domain" description="ATP-grasp" evidence="5">
    <location>
        <begin position="115"/>
        <end position="313"/>
    </location>
</feature>
<dbReference type="PANTHER" id="PTHR43585:SF2">
    <property type="entry name" value="ATP-GRASP ENZYME FSQD"/>
    <property type="match status" value="1"/>
</dbReference>
<evidence type="ECO:0000256" key="1">
    <source>
        <dbReference type="ARBA" id="ARBA00022598"/>
    </source>
</evidence>
<keyword evidence="2 4" id="KW-0547">Nucleotide-binding</keyword>
<evidence type="ECO:0000313" key="6">
    <source>
        <dbReference type="EMBL" id="GAA4252841.1"/>
    </source>
</evidence>
<organism evidence="6 7">
    <name type="scientific">Dactylosporangium darangshiense</name>
    <dbReference type="NCBI Taxonomy" id="579108"/>
    <lineage>
        <taxon>Bacteria</taxon>
        <taxon>Bacillati</taxon>
        <taxon>Actinomycetota</taxon>
        <taxon>Actinomycetes</taxon>
        <taxon>Micromonosporales</taxon>
        <taxon>Micromonosporaceae</taxon>
        <taxon>Dactylosporangium</taxon>
    </lineage>
</organism>
<dbReference type="InterPro" id="IPR011761">
    <property type="entry name" value="ATP-grasp"/>
</dbReference>
<keyword evidence="3 4" id="KW-0067">ATP-binding</keyword>
<dbReference type="Proteomes" id="UP001500620">
    <property type="component" value="Unassembled WGS sequence"/>
</dbReference>
<gene>
    <name evidence="6" type="ORF">GCM10022255_051260</name>
</gene>
<dbReference type="SUPFAM" id="SSF56059">
    <property type="entry name" value="Glutathione synthetase ATP-binding domain-like"/>
    <property type="match status" value="1"/>
</dbReference>
<reference evidence="7" key="1">
    <citation type="journal article" date="2019" name="Int. J. Syst. Evol. Microbiol.">
        <title>The Global Catalogue of Microorganisms (GCM) 10K type strain sequencing project: providing services to taxonomists for standard genome sequencing and annotation.</title>
        <authorList>
            <consortium name="The Broad Institute Genomics Platform"/>
            <consortium name="The Broad Institute Genome Sequencing Center for Infectious Disease"/>
            <person name="Wu L."/>
            <person name="Ma J."/>
        </authorList>
    </citation>
    <scope>NUCLEOTIDE SEQUENCE [LARGE SCALE GENOMIC DNA]</scope>
    <source>
        <strain evidence="7">JCM 17441</strain>
    </source>
</reference>
<dbReference type="InterPro" id="IPR052032">
    <property type="entry name" value="ATP-dep_AA_Ligase"/>
</dbReference>
<proteinExistence type="predicted"/>
<sequence>MSSAEGVVLVIGCGMQPYREYLLASAAGRHPLWMFNSADLTWQRGHVRGGTVVDLFDRAAVLEAARALAASRPVLGVLSWDEALIVTAAHVAHELGLPGPGIDAIEGCRDKYRSREVLTAAGVDQPRFEFVRDEAHAIAAAERIGYPVVVKPRGLGASIGVVRAGDAAAVREAFHAAEEASLIGAAAYQGGALVEEYLDGPEVSIDGAVVDGRYRALFVAHKTVGLYPYFEEIGHLVDGADGLLADPEVLGTLAAAHTAIDFRYGITHTEVKLTARGPVIVEINGRLGGDLIPLLGRFATGIEPGAVAVDVALGVEPWIRPAAERRCVGVRFAYPPEDCVVESVTLPEVRAERGVLAAAALVGPGDRMLLPPAEFISRYAYVIGAGRDPQECAAVLDAAEAQTRLTARALTLTASGG</sequence>
<dbReference type="Gene3D" id="3.30.470.20">
    <property type="entry name" value="ATP-grasp fold, B domain"/>
    <property type="match status" value="1"/>
</dbReference>
<dbReference type="Pfam" id="PF18603">
    <property type="entry name" value="LAL_C2"/>
    <property type="match status" value="1"/>
</dbReference>
<dbReference type="Gene3D" id="3.40.50.20">
    <property type="match status" value="1"/>
</dbReference>
<evidence type="ECO:0000256" key="3">
    <source>
        <dbReference type="ARBA" id="ARBA00022840"/>
    </source>
</evidence>
<evidence type="ECO:0000259" key="5">
    <source>
        <dbReference type="PROSITE" id="PS50975"/>
    </source>
</evidence>
<dbReference type="EMBL" id="BAABAT010000014">
    <property type="protein sequence ID" value="GAA4252841.1"/>
    <property type="molecule type" value="Genomic_DNA"/>
</dbReference>
<dbReference type="PROSITE" id="PS50975">
    <property type="entry name" value="ATP_GRASP"/>
    <property type="match status" value="1"/>
</dbReference>
<dbReference type="Pfam" id="PF13535">
    <property type="entry name" value="ATP-grasp_4"/>
    <property type="match status" value="1"/>
</dbReference>
<keyword evidence="1" id="KW-0436">Ligase</keyword>
<dbReference type="InterPro" id="IPR041472">
    <property type="entry name" value="BL00235/CARNS1_N"/>
</dbReference>
<name>A0ABP8DCT6_9ACTN</name>
<evidence type="ECO:0000256" key="4">
    <source>
        <dbReference type="PROSITE-ProRule" id="PRU00409"/>
    </source>
</evidence>
<dbReference type="InterPro" id="IPR040570">
    <property type="entry name" value="LAL_C2"/>
</dbReference>
<dbReference type="PANTHER" id="PTHR43585">
    <property type="entry name" value="FUMIPYRROLE BIOSYNTHESIS PROTEIN C"/>
    <property type="match status" value="1"/>
</dbReference>